<dbReference type="PROSITE" id="PS50048">
    <property type="entry name" value="ZN2_CY6_FUNGAL_2"/>
    <property type="match status" value="1"/>
</dbReference>
<evidence type="ECO:0000256" key="2">
    <source>
        <dbReference type="ARBA" id="ARBA00022679"/>
    </source>
</evidence>
<gene>
    <name evidence="7" type="ORF">GT037_005304</name>
</gene>
<dbReference type="PRINTS" id="PR00755">
    <property type="entry name" value="AFLATOXINBRP"/>
</dbReference>
<keyword evidence="3" id="KW-0949">S-adenosyl-L-methionine</keyword>
<feature type="domain" description="Zn(2)-C6 fungal-type" evidence="6">
    <location>
        <begin position="23"/>
        <end position="53"/>
    </location>
</feature>
<dbReference type="PROSITE" id="PS51683">
    <property type="entry name" value="SAM_OMT_II"/>
    <property type="match status" value="1"/>
</dbReference>
<dbReference type="GO" id="GO:0008171">
    <property type="term" value="F:O-methyltransferase activity"/>
    <property type="evidence" value="ECO:0007669"/>
    <property type="project" value="InterPro"/>
</dbReference>
<reference evidence="7" key="2">
    <citation type="submission" date="2020-08" db="EMBL/GenBank/DDBJ databases">
        <title>Draft Genome Sequence of Cumin Blight Pathogen Alternaria burnsii.</title>
        <authorList>
            <person name="Feng Z."/>
        </authorList>
    </citation>
    <scope>NUCLEOTIDE SEQUENCE</scope>
    <source>
        <strain evidence="7">CBS107.38</strain>
    </source>
</reference>
<evidence type="ECO:0000256" key="5">
    <source>
        <dbReference type="SAM" id="MobiDB-lite"/>
    </source>
</evidence>
<keyword evidence="4" id="KW-0539">Nucleus</keyword>
<dbReference type="GO" id="GO:0032259">
    <property type="term" value="P:methylation"/>
    <property type="evidence" value="ECO:0007669"/>
    <property type="project" value="UniProtKB-KW"/>
</dbReference>
<dbReference type="PANTHER" id="PTHR43712:SF1">
    <property type="entry name" value="HYPOTHETICAL O-METHYLTRANSFERASE (EUROFUNG)-RELATED"/>
    <property type="match status" value="1"/>
</dbReference>
<keyword evidence="2" id="KW-0808">Transferase</keyword>
<feature type="compositionally biased region" description="Low complexity" evidence="5">
    <location>
        <begin position="380"/>
        <end position="390"/>
    </location>
</feature>
<sequence>MQEKDSSAKGNVPMPKPTKYRLACDSCQHSKIRCDQERPKCRRCAKKGIECVYSPARRAGRPRTRNNSKSTSSIESSASASLKGYLTPMTEHGITIPAVGQTSPFGPPSMLSASEDCSSSSSSSNTSTIPSIAQTMPLPSPDDMDFSSYPRSDGDFMQGIPDFTGSQCGTPKQTTNCYYAMSPEFHIAPELLNIGFSGPPWEQQHDQEQHQSLSTPMLFDEGLPYFGLLTPDGHQPRHLDQHQNDLPMPTTSSSDVENGSYAIHSQQQVQPQCPQSFDQTTPSTKSCNCVSNLLDYLSTPSHGPSSSPLTFTSTALSTSRTLITCCCTTITCANECSTRPSTALLICEAIDRALVSLKLGGNSLWTPTMTPNPNHDNRGSSSPSSLSSISDGNGNDLMLPSSVVDEECEPLRCGSLPIQGADRRAVQETNTMSAIPFFSESLNTDSGDGVAADTILEALESLASGNIPAPLRDDEDKRLRFLEAARMASLKLEQPWDTMQRLIFCALPPSMVQVGIDLGLWRLLTKREGAVMSVGEMVAELGAEKALLVRVLRWAATQWMVEQVGIETYRATNITRYLSMSGLESVIFHVTERNIALYNAIPKWLADNSYKQPQDNKNLPFNLSKNTDLHFFEWLSQRPRHQQAFNEYMSFQRVGQKSWLDVFPLEKYVHASSAVVEHRKLFVDVGGGYGHQSREVIRRFPWVQGRVVLQDTHAAAIDSAKGIEGLEVIYHDFNKVQPVKGACVYYLRNILHDWPDQVCLNILSQLKDALAPDSVILLDELTLGDESTHWYGASFDLLMMANYGARERSLAEWDRILEKVGLERKTFVPYSMHGDGIQVVGARATVHERL</sequence>
<dbReference type="SMART" id="SM00066">
    <property type="entry name" value="GAL4"/>
    <property type="match status" value="1"/>
</dbReference>
<dbReference type="InterPro" id="IPR036388">
    <property type="entry name" value="WH-like_DNA-bd_sf"/>
</dbReference>
<evidence type="ECO:0000256" key="4">
    <source>
        <dbReference type="ARBA" id="ARBA00023242"/>
    </source>
</evidence>
<dbReference type="SUPFAM" id="SSF53335">
    <property type="entry name" value="S-adenosyl-L-methionine-dependent methyltransferases"/>
    <property type="match status" value="1"/>
</dbReference>
<dbReference type="AlphaFoldDB" id="A0A8H7EG18"/>
<feature type="compositionally biased region" description="Low complexity" evidence="5">
    <location>
        <begin position="109"/>
        <end position="131"/>
    </location>
</feature>
<dbReference type="CDD" id="cd00067">
    <property type="entry name" value="GAL4"/>
    <property type="match status" value="1"/>
</dbReference>
<dbReference type="EMBL" id="JAAABM010000006">
    <property type="protein sequence ID" value="KAF7677092.1"/>
    <property type="molecule type" value="Genomic_DNA"/>
</dbReference>
<dbReference type="SUPFAM" id="SSF46785">
    <property type="entry name" value="Winged helix' DNA-binding domain"/>
    <property type="match status" value="1"/>
</dbReference>
<dbReference type="Pfam" id="PF00172">
    <property type="entry name" value="Zn_clus"/>
    <property type="match status" value="1"/>
</dbReference>
<dbReference type="GO" id="GO:0000981">
    <property type="term" value="F:DNA-binding transcription factor activity, RNA polymerase II-specific"/>
    <property type="evidence" value="ECO:0007669"/>
    <property type="project" value="InterPro"/>
</dbReference>
<dbReference type="Gene3D" id="3.40.50.150">
    <property type="entry name" value="Vaccinia Virus protein VP39"/>
    <property type="match status" value="1"/>
</dbReference>
<keyword evidence="8" id="KW-1185">Reference proteome</keyword>
<feature type="region of interest" description="Disordered" evidence="5">
    <location>
        <begin position="99"/>
        <end position="141"/>
    </location>
</feature>
<dbReference type="InterPro" id="IPR016461">
    <property type="entry name" value="COMT-like"/>
</dbReference>
<dbReference type="InterPro" id="IPR036390">
    <property type="entry name" value="WH_DNA-bd_sf"/>
</dbReference>
<dbReference type="InterPro" id="IPR001138">
    <property type="entry name" value="Zn2Cys6_DnaBD"/>
</dbReference>
<accession>A0A8H7EG18</accession>
<dbReference type="InterPro" id="IPR001077">
    <property type="entry name" value="COMT_C"/>
</dbReference>
<evidence type="ECO:0000313" key="8">
    <source>
        <dbReference type="Proteomes" id="UP000596902"/>
    </source>
</evidence>
<evidence type="ECO:0000256" key="3">
    <source>
        <dbReference type="ARBA" id="ARBA00022691"/>
    </source>
</evidence>
<feature type="region of interest" description="Disordered" evidence="5">
    <location>
        <begin position="58"/>
        <end position="80"/>
    </location>
</feature>
<comment type="caution">
    <text evidence="7">The sequence shown here is derived from an EMBL/GenBank/DDBJ whole genome shotgun (WGS) entry which is preliminary data.</text>
</comment>
<dbReference type="Gene3D" id="1.10.10.10">
    <property type="entry name" value="Winged helix-like DNA-binding domain superfamily/Winged helix DNA-binding domain"/>
    <property type="match status" value="1"/>
</dbReference>
<dbReference type="PANTHER" id="PTHR43712">
    <property type="entry name" value="PUTATIVE (AFU_ORTHOLOGUE AFUA_4G14580)-RELATED"/>
    <property type="match status" value="1"/>
</dbReference>
<feature type="compositionally biased region" description="Basic and acidic residues" evidence="5">
    <location>
        <begin position="234"/>
        <end position="243"/>
    </location>
</feature>
<protein>
    <recommendedName>
        <fullName evidence="6">Zn(2)-C6 fungal-type domain-containing protein</fullName>
    </recommendedName>
</protein>
<feature type="compositionally biased region" description="Low complexity" evidence="5">
    <location>
        <begin position="68"/>
        <end position="80"/>
    </location>
</feature>
<dbReference type="InterPro" id="IPR029063">
    <property type="entry name" value="SAM-dependent_MTases_sf"/>
</dbReference>
<dbReference type="Gene3D" id="4.10.240.10">
    <property type="entry name" value="Zn(2)-C6 fungal-type DNA-binding domain"/>
    <property type="match status" value="1"/>
</dbReference>
<organism evidence="7 8">
    <name type="scientific">Alternaria burnsii</name>
    <dbReference type="NCBI Taxonomy" id="1187904"/>
    <lineage>
        <taxon>Eukaryota</taxon>
        <taxon>Fungi</taxon>
        <taxon>Dikarya</taxon>
        <taxon>Ascomycota</taxon>
        <taxon>Pezizomycotina</taxon>
        <taxon>Dothideomycetes</taxon>
        <taxon>Pleosporomycetidae</taxon>
        <taxon>Pleosporales</taxon>
        <taxon>Pleosporineae</taxon>
        <taxon>Pleosporaceae</taxon>
        <taxon>Alternaria</taxon>
        <taxon>Alternaria sect. Alternaria</taxon>
    </lineage>
</organism>
<feature type="region of interest" description="Disordered" evidence="5">
    <location>
        <begin position="366"/>
        <end position="392"/>
    </location>
</feature>
<proteinExistence type="predicted"/>
<dbReference type="SUPFAM" id="SSF57701">
    <property type="entry name" value="Zn2/Cys6 DNA-binding domain"/>
    <property type="match status" value="1"/>
</dbReference>
<dbReference type="GO" id="GO:0008270">
    <property type="term" value="F:zinc ion binding"/>
    <property type="evidence" value="ECO:0007669"/>
    <property type="project" value="InterPro"/>
</dbReference>
<dbReference type="RefSeq" id="XP_038787301.1">
    <property type="nucleotide sequence ID" value="XM_038930351.1"/>
</dbReference>
<reference evidence="7" key="1">
    <citation type="submission" date="2020-01" db="EMBL/GenBank/DDBJ databases">
        <authorList>
            <person name="Feng Z.H.Z."/>
        </authorList>
    </citation>
    <scope>NUCLEOTIDE SEQUENCE</scope>
    <source>
        <strain evidence="7">CBS107.38</strain>
    </source>
</reference>
<name>A0A8H7EG18_9PLEO</name>
<dbReference type="GeneID" id="62203529"/>
<evidence type="ECO:0000256" key="1">
    <source>
        <dbReference type="ARBA" id="ARBA00022603"/>
    </source>
</evidence>
<evidence type="ECO:0000313" key="7">
    <source>
        <dbReference type="EMBL" id="KAF7677092.1"/>
    </source>
</evidence>
<feature type="region of interest" description="Disordered" evidence="5">
    <location>
        <begin position="232"/>
        <end position="257"/>
    </location>
</feature>
<dbReference type="Proteomes" id="UP000596902">
    <property type="component" value="Unassembled WGS sequence"/>
</dbReference>
<dbReference type="InterPro" id="IPR036864">
    <property type="entry name" value="Zn2-C6_fun-type_DNA-bd_sf"/>
</dbReference>
<evidence type="ECO:0000259" key="6">
    <source>
        <dbReference type="PROSITE" id="PS50048"/>
    </source>
</evidence>
<dbReference type="Pfam" id="PF00891">
    <property type="entry name" value="Methyltransf_2"/>
    <property type="match status" value="1"/>
</dbReference>
<keyword evidence="1" id="KW-0489">Methyltransferase</keyword>